<reference evidence="2" key="1">
    <citation type="submission" date="2023-10" db="EMBL/GenBank/DDBJ databases">
        <authorList>
            <person name="Hackl T."/>
        </authorList>
    </citation>
    <scope>NUCLEOTIDE SEQUENCE</scope>
</reference>
<evidence type="ECO:0000313" key="3">
    <source>
        <dbReference type="Proteomes" id="UP001295740"/>
    </source>
</evidence>
<organism evidence="2 3">
    <name type="scientific">Anthostomella pinea</name>
    <dbReference type="NCBI Taxonomy" id="933095"/>
    <lineage>
        <taxon>Eukaryota</taxon>
        <taxon>Fungi</taxon>
        <taxon>Dikarya</taxon>
        <taxon>Ascomycota</taxon>
        <taxon>Pezizomycotina</taxon>
        <taxon>Sordariomycetes</taxon>
        <taxon>Xylariomycetidae</taxon>
        <taxon>Xylariales</taxon>
        <taxon>Xylariaceae</taxon>
        <taxon>Anthostomella</taxon>
    </lineage>
</organism>
<feature type="signal peptide" evidence="1">
    <location>
        <begin position="1"/>
        <end position="26"/>
    </location>
</feature>
<evidence type="ECO:0000256" key="1">
    <source>
        <dbReference type="SAM" id="SignalP"/>
    </source>
</evidence>
<dbReference type="Proteomes" id="UP001295740">
    <property type="component" value="Unassembled WGS sequence"/>
</dbReference>
<protein>
    <submittedName>
        <fullName evidence="2">Uu.00g126340.m01.CDS01</fullName>
    </submittedName>
</protein>
<sequence length="215" mass="22202">MRIQLHHAVILIGLSVSWLSATGVWGQRLRLEAEPTYPSLVDGHTKASEGSCVPDEAMTEETVSSAVPAAAAAPSNTAWTPPAAAVGEEVDRIVPISAILFAGSPGPKDCRGTPLVNVALPKPGSAHTTPTCYNVPGVAQCGNFVANQSDGCEARVFSEPNCLTFSNVAAFTPEKKAFGGYIRSVEIACGIVGEAPAPLNLPGLKLPPDAQQAFG</sequence>
<keyword evidence="1" id="KW-0732">Signal</keyword>
<comment type="caution">
    <text evidence="2">The sequence shown here is derived from an EMBL/GenBank/DDBJ whole genome shotgun (WGS) entry which is preliminary data.</text>
</comment>
<evidence type="ECO:0000313" key="2">
    <source>
        <dbReference type="EMBL" id="CAJ2505240.1"/>
    </source>
</evidence>
<feature type="chain" id="PRO_5042560853" evidence="1">
    <location>
        <begin position="27"/>
        <end position="215"/>
    </location>
</feature>
<name>A0AAI8VHY2_9PEZI</name>
<dbReference type="AlphaFoldDB" id="A0AAI8VHY2"/>
<gene>
    <name evidence="2" type="ORF">KHLLAP_LOCUS5708</name>
</gene>
<accession>A0AAI8VHY2</accession>
<proteinExistence type="predicted"/>
<keyword evidence="3" id="KW-1185">Reference proteome</keyword>
<dbReference type="EMBL" id="CAUWAG010000007">
    <property type="protein sequence ID" value="CAJ2505240.1"/>
    <property type="molecule type" value="Genomic_DNA"/>
</dbReference>